<dbReference type="SUPFAM" id="SSF53300">
    <property type="entry name" value="vWA-like"/>
    <property type="match status" value="1"/>
</dbReference>
<organism evidence="3 4">
    <name type="scientific">Treponema vincentii ATCC 35580</name>
    <dbReference type="NCBI Taxonomy" id="596324"/>
    <lineage>
        <taxon>Bacteria</taxon>
        <taxon>Pseudomonadati</taxon>
        <taxon>Spirochaetota</taxon>
        <taxon>Spirochaetia</taxon>
        <taxon>Spirochaetales</taxon>
        <taxon>Treponemataceae</taxon>
        <taxon>Treponema</taxon>
    </lineage>
</organism>
<sequence length="224" mass="26010">MLKLRSVLFIFAFCIISVTSFAGERTIPVDVFLMIDKSKSMNEPGKFDSLHKWVRDTLVTEMLIPEDWITVWEFYEKPHELQTLIIKNENDRNALIKTIDGITPDGAFTDIGSALDSIQVSLNKRGKNNRYKILLLVTDLEQDAPWTSKYRGKQESFKSPYLAEARIIKHDNWYEITLDMDIQDKVVKTTKELYTDIIDNKGTPRSNDDQNKMLITERKKLSIM</sequence>
<dbReference type="eggNOG" id="COG2304">
    <property type="taxonomic scope" value="Bacteria"/>
</dbReference>
<dbReference type="CDD" id="cd00198">
    <property type="entry name" value="vWFA"/>
    <property type="match status" value="1"/>
</dbReference>
<feature type="domain" description="VWFA" evidence="2">
    <location>
        <begin position="30"/>
        <end position="139"/>
    </location>
</feature>
<dbReference type="InterPro" id="IPR002035">
    <property type="entry name" value="VWF_A"/>
</dbReference>
<proteinExistence type="predicted"/>
<accession>C8PM07</accession>
<feature type="signal peptide" evidence="1">
    <location>
        <begin position="1"/>
        <end position="22"/>
    </location>
</feature>
<feature type="chain" id="PRO_5002991177" description="VWFA domain-containing protein" evidence="1">
    <location>
        <begin position="23"/>
        <end position="224"/>
    </location>
</feature>
<reference evidence="3 4" key="1">
    <citation type="submission" date="2009-07" db="EMBL/GenBank/DDBJ databases">
        <authorList>
            <person name="Madupu R."/>
            <person name="Sebastian Y."/>
            <person name="Durkin A.S."/>
            <person name="Torralba M."/>
            <person name="Methe B."/>
            <person name="Sutton G.G."/>
            <person name="Strausberg R.L."/>
            <person name="Nelson K.E."/>
        </authorList>
    </citation>
    <scope>NUCLEOTIDE SEQUENCE [LARGE SCALE GENOMIC DNA]</scope>
    <source>
        <strain evidence="3 4">ATCC 35580</strain>
    </source>
</reference>
<evidence type="ECO:0000313" key="3">
    <source>
        <dbReference type="EMBL" id="EEV21584.1"/>
    </source>
</evidence>
<dbReference type="AlphaFoldDB" id="C8PM07"/>
<dbReference type="RefSeq" id="WP_006187551.1">
    <property type="nucleotide sequence ID" value="NZ_ACYH01000005.1"/>
</dbReference>
<dbReference type="Proteomes" id="UP000004509">
    <property type="component" value="Unassembled WGS sequence"/>
</dbReference>
<dbReference type="STRING" id="596324.TREVI0001_2309"/>
<dbReference type="Gene3D" id="3.40.50.410">
    <property type="entry name" value="von Willebrand factor, type A domain"/>
    <property type="match status" value="1"/>
</dbReference>
<dbReference type="PROSITE" id="PS50234">
    <property type="entry name" value="VWFA"/>
    <property type="match status" value="1"/>
</dbReference>
<comment type="caution">
    <text evidence="3">The sequence shown here is derived from an EMBL/GenBank/DDBJ whole genome shotgun (WGS) entry which is preliminary data.</text>
</comment>
<dbReference type="InterPro" id="IPR036465">
    <property type="entry name" value="vWFA_dom_sf"/>
</dbReference>
<protein>
    <recommendedName>
        <fullName evidence="2">VWFA domain-containing protein</fullName>
    </recommendedName>
</protein>
<dbReference type="Pfam" id="PF13519">
    <property type="entry name" value="VWA_2"/>
    <property type="match status" value="1"/>
</dbReference>
<gene>
    <name evidence="3" type="ORF">TREVI0001_2309</name>
</gene>
<dbReference type="EMBL" id="ACYH01000005">
    <property type="protein sequence ID" value="EEV21584.1"/>
    <property type="molecule type" value="Genomic_DNA"/>
</dbReference>
<name>C8PM07_9SPIR</name>
<evidence type="ECO:0000313" key="4">
    <source>
        <dbReference type="Proteomes" id="UP000004509"/>
    </source>
</evidence>
<evidence type="ECO:0000259" key="2">
    <source>
        <dbReference type="PROSITE" id="PS50234"/>
    </source>
</evidence>
<dbReference type="SMART" id="SM00327">
    <property type="entry name" value="VWA"/>
    <property type="match status" value="1"/>
</dbReference>
<dbReference type="OrthoDB" id="359032at2"/>
<keyword evidence="1" id="KW-0732">Signal</keyword>
<evidence type="ECO:0000256" key="1">
    <source>
        <dbReference type="SAM" id="SignalP"/>
    </source>
</evidence>